<sequence>MAPTGGGRTRQVGLGRIDAALDALRPMGFAEDLVRSTVSELLEAYGGDEGWAFIEEASYKLVIDTILPESEESKRENTQPKLVGNFSTKVTRMDGALEHMRQFGFCDRVVRETVKELLKVYGDDGWYFFESDSYKVLLEALLEKQKNGEQWEDASQDDIGGRDDIKALPAGPSPSSEPIHPSHSKLEAENATNQTNEALDSASQTIETPGAASLTNHLDGKEQSSLEEREIRNSGGSKNLGNNPTCSPPGLHTPQRVDTLPACTRRPCYGWISSNEEQGPLHGTKAPFPKDIARFLLRMDGRRKRKTRWDVRPEDM</sequence>
<proteinExistence type="predicted"/>
<feature type="compositionally biased region" description="Basic and acidic residues" evidence="1">
    <location>
        <begin position="218"/>
        <end position="232"/>
    </location>
</feature>
<evidence type="ECO:0000256" key="1">
    <source>
        <dbReference type="SAM" id="MobiDB-lite"/>
    </source>
</evidence>
<feature type="domain" description="WIYLD" evidence="2">
    <location>
        <begin position="90"/>
        <end position="146"/>
    </location>
</feature>
<reference evidence="3 4" key="1">
    <citation type="journal article" date="2023" name="G3 (Bethesda)">
        <title>A haplotype-resolved chromosome-scale genome for Quercus rubra L. provides insights into the genetics of adaptive traits for red oak species.</title>
        <authorList>
            <person name="Kapoor B."/>
            <person name="Jenkins J."/>
            <person name="Schmutz J."/>
            <person name="Zhebentyayeva T."/>
            <person name="Kuelheim C."/>
            <person name="Coggeshall M."/>
            <person name="Heim C."/>
            <person name="Lasky J.R."/>
            <person name="Leites L."/>
            <person name="Islam-Faridi N."/>
            <person name="Romero-Severson J."/>
            <person name="DeLeo V.L."/>
            <person name="Lucas S.M."/>
            <person name="Lazic D."/>
            <person name="Gailing O."/>
            <person name="Carlson J."/>
            <person name="Staton M."/>
        </authorList>
    </citation>
    <scope>NUCLEOTIDE SEQUENCE [LARGE SCALE GENOMIC DNA]</scope>
    <source>
        <tissue evidence="3">Dormant leaf buds and twig bark tissues</tissue>
    </source>
</reference>
<accession>A0AAN7IMY9</accession>
<dbReference type="PANTHER" id="PTHR34271:SF1">
    <property type="entry name" value="NUCLEOLAR HISTONE METHYLTRANSFERASE-RELATED PROTEIN"/>
    <property type="match status" value="1"/>
</dbReference>
<dbReference type="InterPro" id="IPR018848">
    <property type="entry name" value="WIYLD_domain"/>
</dbReference>
<dbReference type="Proteomes" id="UP001324115">
    <property type="component" value="Unassembled WGS sequence"/>
</dbReference>
<feature type="compositionally biased region" description="Polar residues" evidence="1">
    <location>
        <begin position="234"/>
        <end position="245"/>
    </location>
</feature>
<evidence type="ECO:0000259" key="2">
    <source>
        <dbReference type="Pfam" id="PF10440"/>
    </source>
</evidence>
<evidence type="ECO:0000313" key="3">
    <source>
        <dbReference type="EMBL" id="KAK4579458.1"/>
    </source>
</evidence>
<protein>
    <recommendedName>
        <fullName evidence="2">WIYLD domain-containing protein</fullName>
    </recommendedName>
</protein>
<dbReference type="EMBL" id="JAXUIC010000008">
    <property type="protein sequence ID" value="KAK4579458.1"/>
    <property type="molecule type" value="Genomic_DNA"/>
</dbReference>
<feature type="domain" description="WIYLD" evidence="2">
    <location>
        <begin position="12"/>
        <end position="72"/>
    </location>
</feature>
<organism evidence="3 4">
    <name type="scientific">Quercus rubra</name>
    <name type="common">Northern red oak</name>
    <name type="synonym">Quercus borealis</name>
    <dbReference type="NCBI Taxonomy" id="3512"/>
    <lineage>
        <taxon>Eukaryota</taxon>
        <taxon>Viridiplantae</taxon>
        <taxon>Streptophyta</taxon>
        <taxon>Embryophyta</taxon>
        <taxon>Tracheophyta</taxon>
        <taxon>Spermatophyta</taxon>
        <taxon>Magnoliopsida</taxon>
        <taxon>eudicotyledons</taxon>
        <taxon>Gunneridae</taxon>
        <taxon>Pentapetalae</taxon>
        <taxon>rosids</taxon>
        <taxon>fabids</taxon>
        <taxon>Fagales</taxon>
        <taxon>Fagaceae</taxon>
        <taxon>Quercus</taxon>
    </lineage>
</organism>
<dbReference type="Gene3D" id="1.10.8.850">
    <property type="entry name" value="Histone-lysine N methyltransferase , C-terminal domain-like"/>
    <property type="match status" value="2"/>
</dbReference>
<gene>
    <name evidence="3" type="ORF">RGQ29_029217</name>
</gene>
<evidence type="ECO:0000313" key="4">
    <source>
        <dbReference type="Proteomes" id="UP001324115"/>
    </source>
</evidence>
<keyword evidence="4" id="KW-1185">Reference proteome</keyword>
<feature type="region of interest" description="Disordered" evidence="1">
    <location>
        <begin position="148"/>
        <end position="187"/>
    </location>
</feature>
<comment type="caution">
    <text evidence="3">The sequence shown here is derived from an EMBL/GenBank/DDBJ whole genome shotgun (WGS) entry which is preliminary data.</text>
</comment>
<dbReference type="Pfam" id="PF10440">
    <property type="entry name" value="WIYLD"/>
    <property type="match status" value="2"/>
</dbReference>
<name>A0AAN7IMY9_QUERU</name>
<dbReference type="PANTHER" id="PTHR34271">
    <property type="entry name" value="NUCLEOLAR HISTONE METHYLTRANSFERASE-RELATED PROTEIN"/>
    <property type="match status" value="1"/>
</dbReference>
<dbReference type="InterPro" id="IPR043017">
    <property type="entry name" value="WIYLD_dom_sf"/>
</dbReference>
<feature type="region of interest" description="Disordered" evidence="1">
    <location>
        <begin position="199"/>
        <end position="258"/>
    </location>
</feature>
<dbReference type="AlphaFoldDB" id="A0AAN7IMY9"/>